<feature type="binding site" evidence="3">
    <location>
        <position position="191"/>
    </location>
    <ligand>
        <name>Zn(2+)</name>
        <dbReference type="ChEBI" id="CHEBI:29105"/>
        <label>1</label>
    </ligand>
</feature>
<evidence type="ECO:0000256" key="2">
    <source>
        <dbReference type="ARBA" id="ARBA00022801"/>
    </source>
</evidence>
<dbReference type="AlphaFoldDB" id="A0A5J5G5U2"/>
<comment type="cofactor">
    <cofactor evidence="3">
        <name>Zn(2+)</name>
        <dbReference type="ChEBI" id="CHEBI:29105"/>
    </cofactor>
    <text evidence="3">Binds 2 Zn(2+) ions per subunit.</text>
</comment>
<feature type="binding site" evidence="3">
    <location>
        <position position="95"/>
    </location>
    <ligand>
        <name>Zn(2+)</name>
        <dbReference type="ChEBI" id="CHEBI:29105"/>
        <label>2</label>
    </ligand>
</feature>
<keyword evidence="3" id="KW-0862">Zinc</keyword>
<dbReference type="Gene3D" id="3.40.630.10">
    <property type="entry name" value="Zn peptidases"/>
    <property type="match status" value="1"/>
</dbReference>
<evidence type="ECO:0000259" key="4">
    <source>
        <dbReference type="Pfam" id="PF07687"/>
    </source>
</evidence>
<keyword evidence="2 5" id="KW-0378">Hydrolase</keyword>
<feature type="binding site" evidence="3">
    <location>
        <position position="130"/>
    </location>
    <ligand>
        <name>Zn(2+)</name>
        <dbReference type="ChEBI" id="CHEBI:29105"/>
        <label>2</label>
    </ligand>
</feature>
<dbReference type="Pfam" id="PF01546">
    <property type="entry name" value="Peptidase_M20"/>
    <property type="match status" value="1"/>
</dbReference>
<dbReference type="InterPro" id="IPR010158">
    <property type="entry name" value="Amidase_Cbmase"/>
</dbReference>
<reference evidence="5 6" key="1">
    <citation type="submission" date="2019-09" db="EMBL/GenBank/DDBJ databases">
        <title>Bacillus ochoae sp. nov., Paenibacillus whitsoniae sp. nov., Paenibacillus spiritus sp. nov. Isolated from the Mars Exploration Rover during spacecraft assembly.</title>
        <authorList>
            <person name="Seuylemezian A."/>
            <person name="Vaishampayan P."/>
        </authorList>
    </citation>
    <scope>NUCLEOTIDE SEQUENCE [LARGE SCALE GENOMIC DNA]</scope>
    <source>
        <strain evidence="5 6">MER_111</strain>
    </source>
</reference>
<evidence type="ECO:0000256" key="1">
    <source>
        <dbReference type="ARBA" id="ARBA00006153"/>
    </source>
</evidence>
<dbReference type="SUPFAM" id="SSF53187">
    <property type="entry name" value="Zn-dependent exopeptidases"/>
    <property type="match status" value="1"/>
</dbReference>
<dbReference type="Proteomes" id="UP000367750">
    <property type="component" value="Unassembled WGS sequence"/>
</dbReference>
<comment type="caution">
    <text evidence="5">The sequence shown here is derived from an EMBL/GenBank/DDBJ whole genome shotgun (WGS) entry which is preliminary data.</text>
</comment>
<dbReference type="Pfam" id="PF07687">
    <property type="entry name" value="M20_dimer"/>
    <property type="match status" value="1"/>
</dbReference>
<organism evidence="5 6">
    <name type="scientific">Paenibacillus spiritus</name>
    <dbReference type="NCBI Taxonomy" id="2496557"/>
    <lineage>
        <taxon>Bacteria</taxon>
        <taxon>Bacillati</taxon>
        <taxon>Bacillota</taxon>
        <taxon>Bacilli</taxon>
        <taxon>Bacillales</taxon>
        <taxon>Paenibacillaceae</taxon>
        <taxon>Paenibacillus</taxon>
    </lineage>
</organism>
<dbReference type="GO" id="GO:0016813">
    <property type="term" value="F:hydrolase activity, acting on carbon-nitrogen (but not peptide) bonds, in linear amidines"/>
    <property type="evidence" value="ECO:0007669"/>
    <property type="project" value="InterPro"/>
</dbReference>
<dbReference type="PANTHER" id="PTHR32494:SF5">
    <property type="entry name" value="ALLANTOATE AMIDOHYDROLASE"/>
    <property type="match status" value="1"/>
</dbReference>
<dbReference type="NCBIfam" id="TIGR01879">
    <property type="entry name" value="hydantase"/>
    <property type="match status" value="1"/>
</dbReference>
<dbReference type="EMBL" id="VYKK01000017">
    <property type="protein sequence ID" value="KAA9002414.1"/>
    <property type="molecule type" value="Genomic_DNA"/>
</dbReference>
<dbReference type="InterPro" id="IPR011650">
    <property type="entry name" value="Peptidase_M20_dimer"/>
</dbReference>
<protein>
    <submittedName>
        <fullName evidence="5">Zn-dependent hydrolase</fullName>
    </submittedName>
</protein>
<dbReference type="Gene3D" id="3.30.70.360">
    <property type="match status" value="1"/>
</dbReference>
<dbReference type="CDD" id="cd03884">
    <property type="entry name" value="M20_bAS"/>
    <property type="match status" value="1"/>
</dbReference>
<dbReference type="RefSeq" id="WP_150458759.1">
    <property type="nucleotide sequence ID" value="NZ_VYKK01000017.1"/>
</dbReference>
<dbReference type="InterPro" id="IPR036264">
    <property type="entry name" value="Bact_exopeptidase_dim_dom"/>
</dbReference>
<evidence type="ECO:0000313" key="5">
    <source>
        <dbReference type="EMBL" id="KAA9002414.1"/>
    </source>
</evidence>
<dbReference type="InterPro" id="IPR002933">
    <property type="entry name" value="Peptidase_M20"/>
</dbReference>
<dbReference type="SUPFAM" id="SSF55031">
    <property type="entry name" value="Bacterial exopeptidase dimerisation domain"/>
    <property type="match status" value="1"/>
</dbReference>
<evidence type="ECO:0000313" key="6">
    <source>
        <dbReference type="Proteomes" id="UP000367750"/>
    </source>
</evidence>
<accession>A0A5J5G5U2</accession>
<dbReference type="OrthoDB" id="9808195at2"/>
<feature type="binding site" evidence="3">
    <location>
        <position position="380"/>
    </location>
    <ligand>
        <name>Zn(2+)</name>
        <dbReference type="ChEBI" id="CHEBI:29105"/>
        <label>2</label>
    </ligand>
</feature>
<proteinExistence type="inferred from homology"/>
<feature type="binding site" evidence="3">
    <location>
        <position position="95"/>
    </location>
    <ligand>
        <name>Zn(2+)</name>
        <dbReference type="ChEBI" id="CHEBI:29105"/>
        <label>1</label>
    </ligand>
</feature>
<dbReference type="GO" id="GO:0046872">
    <property type="term" value="F:metal ion binding"/>
    <property type="evidence" value="ECO:0007669"/>
    <property type="project" value="UniProtKB-KW"/>
</dbReference>
<dbReference type="PIRSF" id="PIRSF001235">
    <property type="entry name" value="Amidase_carbamoylase"/>
    <property type="match status" value="1"/>
</dbReference>
<name>A0A5J5G5U2_9BACL</name>
<comment type="similarity">
    <text evidence="1">Belongs to the peptidase M20 family.</text>
</comment>
<feature type="binding site" evidence="3">
    <location>
        <position position="84"/>
    </location>
    <ligand>
        <name>Zn(2+)</name>
        <dbReference type="ChEBI" id="CHEBI:29105"/>
        <label>1</label>
    </ligand>
</feature>
<keyword evidence="6" id="KW-1185">Reference proteome</keyword>
<gene>
    <name evidence="5" type="ORF">F4V43_13425</name>
</gene>
<evidence type="ECO:0000256" key="3">
    <source>
        <dbReference type="PIRSR" id="PIRSR001235-1"/>
    </source>
</evidence>
<feature type="domain" description="Peptidase M20 dimerisation" evidence="4">
    <location>
        <begin position="213"/>
        <end position="306"/>
    </location>
</feature>
<keyword evidence="3" id="KW-0479">Metal-binding</keyword>
<sequence>MQLKQMNVDGARLRSTIDAFAAIGRTEGGGVTRLSLSGPDLQVRAYFRSCCEELGLEVRMDDMGCMYATLAGSGALPPIVMGSHLDTVVKGGRFDGVLGVIAGLEVIRTLVDYGIQPRCPVTVMNFTNEEGARFEPSMMASGVLSGKFSKPEMLAKRDAEGVTFGEALSASGFEGGEENRLREAAAYLELHIEQGPVLESEGVTIGLVDCVVGMVCYEITVRGESNHAGTTPMGMRRDAFFAAADLVTELRERLGELDPELVFTMGRVNVYPNVHTVIPDRAVFTVEARHKDMEVLAEAERIIRELPGSAGGCEVSSVKQWARDTVRFDSRVCAAVSESARSLGYSAKEMASGAGHDAQFVASYLPAAMIFVPSVRGRSHCEDELTSYEDCEKGVNVLLGAVLALLGETGEASVH</sequence>
<dbReference type="NCBIfam" id="NF006771">
    <property type="entry name" value="PRK09290.1-5"/>
    <property type="match status" value="1"/>
</dbReference>
<dbReference type="PANTHER" id="PTHR32494">
    <property type="entry name" value="ALLANTOATE DEIMINASE-RELATED"/>
    <property type="match status" value="1"/>
</dbReference>